<dbReference type="RefSeq" id="XP_803390.1">
    <property type="nucleotide sequence ID" value="XM_798297.1"/>
</dbReference>
<reference evidence="1 2" key="1">
    <citation type="journal article" date="2005" name="Science">
        <title>Comparative genomics of trypanosomatid parasitic protozoa.</title>
        <authorList>
            <person name="El-Sayed N.M."/>
            <person name="Myler P.J."/>
            <person name="Blandin G."/>
            <person name="Berriman M."/>
            <person name="Crabtree J."/>
            <person name="Aggarwal G."/>
            <person name="Caler E."/>
            <person name="Renauld H."/>
            <person name="Worthey E.A."/>
            <person name="Hertz-Fowler C."/>
            <person name="Ghedin E."/>
            <person name="Peacock C."/>
            <person name="Bartholomeu D.C."/>
            <person name="Haas B.J."/>
            <person name="Tran A.N."/>
            <person name="Wortman J.R."/>
            <person name="Alsmark U.C."/>
            <person name="Angiuoli S."/>
            <person name="Anupama A."/>
            <person name="Badger J."/>
            <person name="Bringaud F."/>
            <person name="Cadag E."/>
            <person name="Carlton J.M."/>
            <person name="Cerqueira G.C."/>
            <person name="Creasy T."/>
            <person name="Delcher A.L."/>
            <person name="Djikeng A."/>
            <person name="Embley T.M."/>
            <person name="Hauser C."/>
            <person name="Ivens A.C."/>
            <person name="Kummerfeld S.K."/>
            <person name="Pereira-Leal J.B."/>
            <person name="Nilsson D."/>
            <person name="Peterson J."/>
            <person name="Salzberg S.L."/>
            <person name="Shallom J."/>
            <person name="Silva J.C."/>
            <person name="Sundaram J."/>
            <person name="Westenberger S."/>
            <person name="White O."/>
            <person name="Melville S.E."/>
            <person name="Donelson J.E."/>
            <person name="Andersson B."/>
            <person name="Stuart K.D."/>
            <person name="Hall N."/>
        </authorList>
    </citation>
    <scope>NUCLEOTIDE SEQUENCE [LARGE SCALE GENOMIC DNA]</scope>
    <source>
        <strain evidence="1 2">927/4 GUTat10.1</strain>
    </source>
</reference>
<keyword evidence="2" id="KW-1185">Reference proteome</keyword>
<dbReference type="PaxDb" id="5691-EAN76237"/>
<organism evidence="1 2">
    <name type="scientific">Trypanosoma brucei brucei (strain 927/4 GUTat10.1)</name>
    <dbReference type="NCBI Taxonomy" id="185431"/>
    <lineage>
        <taxon>Eukaryota</taxon>
        <taxon>Discoba</taxon>
        <taxon>Euglenozoa</taxon>
        <taxon>Kinetoplastea</taxon>
        <taxon>Metakinetoplastina</taxon>
        <taxon>Trypanosomatida</taxon>
        <taxon>Trypanosomatidae</taxon>
        <taxon>Trypanosoma</taxon>
    </lineage>
</organism>
<name>Q38G33_TRYB2</name>
<accession>Q38G33</accession>
<protein>
    <submittedName>
        <fullName evidence="1">Uncharacterized protein</fullName>
    </submittedName>
</protein>
<evidence type="ECO:0000313" key="1">
    <source>
        <dbReference type="EMBL" id="EAN76237.1"/>
    </source>
</evidence>
<reference evidence="1 2" key="2">
    <citation type="journal article" date="2005" name="Science">
        <title>The genome of the African trypanosome Trypanosoma brucei.</title>
        <authorList>
            <person name="Berriman M."/>
            <person name="Ghedin E."/>
            <person name="Hertz-Fowler C."/>
            <person name="Blandin G."/>
            <person name="Renauld H."/>
            <person name="Bartholomeu D.C."/>
            <person name="Lennard N.J."/>
            <person name="Caler E."/>
            <person name="Hamlin N.E."/>
            <person name="Haas B."/>
            <person name="Bohme U."/>
            <person name="Hannick L."/>
            <person name="Aslett M.A."/>
            <person name="Shallom J."/>
            <person name="Marcello L."/>
            <person name="Hou L."/>
            <person name="Wickstead B."/>
            <person name="Alsmark U.C."/>
            <person name="Arrowsmith C."/>
            <person name="Atkin R.J."/>
            <person name="Barron A.J."/>
            <person name="Bringaud F."/>
            <person name="Brooks K."/>
            <person name="Carrington M."/>
            <person name="Cherevach I."/>
            <person name="Chillingworth T.J."/>
            <person name="Churcher C."/>
            <person name="Clark L.N."/>
            <person name="Corton C.H."/>
            <person name="Cronin A."/>
            <person name="Davies R.M."/>
            <person name="Doggett J."/>
            <person name="Djikeng A."/>
            <person name="Feldblyum T."/>
            <person name="Field M.C."/>
            <person name="Fraser A."/>
            <person name="Goodhead I."/>
            <person name="Hance Z."/>
            <person name="Harper D."/>
            <person name="Harris B.R."/>
            <person name="Hauser H."/>
            <person name="Hostetler J."/>
            <person name="Ivens A."/>
            <person name="Jagels K."/>
            <person name="Johnson D."/>
            <person name="Johnson J."/>
            <person name="Jones K."/>
            <person name="Kerhornou A.X."/>
            <person name="Koo H."/>
            <person name="Larke N."/>
            <person name="Landfear S."/>
            <person name="Larkin C."/>
            <person name="Leech V."/>
            <person name="Line A."/>
            <person name="Lord A."/>
            <person name="Macleod A."/>
            <person name="Mooney P.J."/>
            <person name="Moule S."/>
            <person name="Martin D.M."/>
            <person name="Morgan G.W."/>
            <person name="Mungall K."/>
            <person name="Norbertczak H."/>
            <person name="Ormond D."/>
            <person name="Pai G."/>
            <person name="Peacock C.S."/>
            <person name="Peterson J."/>
            <person name="Quail M.A."/>
            <person name="Rabbinowitsch E."/>
            <person name="Rajandream M.A."/>
            <person name="Reitter C."/>
            <person name="Salzberg S.L."/>
            <person name="Sanders M."/>
            <person name="Schobel S."/>
            <person name="Sharp S."/>
            <person name="Simmonds M."/>
            <person name="Simpson A.J."/>
            <person name="Tallon L."/>
            <person name="Turner C.M."/>
            <person name="Tait A."/>
            <person name="Tivey A.R."/>
            <person name="Van Aken S."/>
            <person name="Walker D."/>
            <person name="Wanless D."/>
            <person name="Wang S."/>
            <person name="White B."/>
            <person name="White O."/>
            <person name="Whitehead S."/>
            <person name="Woodward J."/>
            <person name="Wortman J."/>
            <person name="Adams M.D."/>
            <person name="Embley T.M."/>
            <person name="Gull K."/>
            <person name="Ullu E."/>
            <person name="Barry J.D."/>
            <person name="Fairlamb A.H."/>
            <person name="Opperdoes F."/>
            <person name="Barrell B.G."/>
            <person name="Donelson J.E."/>
            <person name="Hall N."/>
            <person name="Fraser C.M."/>
            <person name="Melville S.E."/>
            <person name="El-Sayed N.M."/>
        </authorList>
    </citation>
    <scope>NUCLEOTIDE SEQUENCE [LARGE SCALE GENOMIC DNA]</scope>
    <source>
        <strain evidence="1 2">927/4 GUTat10.1</strain>
    </source>
</reference>
<dbReference type="InParanoid" id="Q38G33"/>
<evidence type="ECO:0000313" key="2">
    <source>
        <dbReference type="Proteomes" id="UP000008524"/>
    </source>
</evidence>
<dbReference type="GeneID" id="3659886"/>
<dbReference type="Proteomes" id="UP000008524">
    <property type="component" value="Chromosome 9"/>
</dbReference>
<dbReference type="EMBL" id="CM000207">
    <property type="protein sequence ID" value="EAN76237.1"/>
    <property type="molecule type" value="Genomic_DNA"/>
</dbReference>
<proteinExistence type="predicted"/>
<gene>
    <name evidence="1" type="ORF">Tb09.142.0400</name>
</gene>
<dbReference type="AlphaFoldDB" id="Q38G33"/>
<dbReference type="KEGG" id="tbr:Tb09.142.0400"/>
<sequence length="61" mass="7399">MFAHVEDHTDAFHHPENRRFRRFSFSPWQSVTVRLPQSLRRDAREHLISSLSKMHRIQTSQ</sequence>